<comment type="similarity">
    <text evidence="2">Belongs to the major facilitator superfamily. Sugar transporter (TC 2.A.1.1) family.</text>
</comment>
<feature type="transmembrane region" description="Helical" evidence="6">
    <location>
        <begin position="169"/>
        <end position="187"/>
    </location>
</feature>
<organism evidence="8 9">
    <name type="scientific">Vanessa tameamea</name>
    <name type="common">Kamehameha butterfly</name>
    <dbReference type="NCBI Taxonomy" id="334116"/>
    <lineage>
        <taxon>Eukaryota</taxon>
        <taxon>Metazoa</taxon>
        <taxon>Ecdysozoa</taxon>
        <taxon>Arthropoda</taxon>
        <taxon>Hexapoda</taxon>
        <taxon>Insecta</taxon>
        <taxon>Pterygota</taxon>
        <taxon>Neoptera</taxon>
        <taxon>Endopterygota</taxon>
        <taxon>Lepidoptera</taxon>
        <taxon>Glossata</taxon>
        <taxon>Ditrysia</taxon>
        <taxon>Papilionoidea</taxon>
        <taxon>Nymphalidae</taxon>
        <taxon>Nymphalinae</taxon>
        <taxon>Vanessa</taxon>
    </lineage>
</organism>
<feature type="transmembrane region" description="Helical" evidence="6">
    <location>
        <begin position="86"/>
        <end position="104"/>
    </location>
</feature>
<reference evidence="9" key="1">
    <citation type="submission" date="2025-08" db="UniProtKB">
        <authorList>
            <consortium name="RefSeq"/>
        </authorList>
    </citation>
    <scope>IDENTIFICATION</scope>
    <source>
        <tissue evidence="9">Whole body</tissue>
    </source>
</reference>
<evidence type="ECO:0000256" key="6">
    <source>
        <dbReference type="SAM" id="Phobius"/>
    </source>
</evidence>
<feature type="transmembrane region" description="Helical" evidence="6">
    <location>
        <begin position="21"/>
        <end position="37"/>
    </location>
</feature>
<feature type="transmembrane region" description="Helical" evidence="6">
    <location>
        <begin position="291"/>
        <end position="308"/>
    </location>
</feature>
<feature type="transmembrane region" description="Helical" evidence="6">
    <location>
        <begin position="378"/>
        <end position="396"/>
    </location>
</feature>
<gene>
    <name evidence="9" type="primary">LOC113401802</name>
</gene>
<feature type="transmembrane region" description="Helical" evidence="6">
    <location>
        <begin position="145"/>
        <end position="163"/>
    </location>
</feature>
<evidence type="ECO:0000256" key="3">
    <source>
        <dbReference type="ARBA" id="ARBA00022692"/>
    </source>
</evidence>
<evidence type="ECO:0000313" key="8">
    <source>
        <dbReference type="Proteomes" id="UP001652626"/>
    </source>
</evidence>
<evidence type="ECO:0000259" key="7">
    <source>
        <dbReference type="PROSITE" id="PS50850"/>
    </source>
</evidence>
<dbReference type="Gene3D" id="1.20.1250.20">
    <property type="entry name" value="MFS general substrate transporter like domains"/>
    <property type="match status" value="1"/>
</dbReference>
<keyword evidence="8" id="KW-1185">Reference proteome</keyword>
<dbReference type="GO" id="GO:0005351">
    <property type="term" value="F:carbohydrate:proton symporter activity"/>
    <property type="evidence" value="ECO:0007669"/>
    <property type="project" value="TreeGrafter"/>
</dbReference>
<dbReference type="PROSITE" id="PS50850">
    <property type="entry name" value="MFS"/>
    <property type="match status" value="1"/>
</dbReference>
<comment type="subcellular location">
    <subcellularLocation>
        <location evidence="1">Membrane</location>
        <topology evidence="1">Multi-pass membrane protein</topology>
    </subcellularLocation>
</comment>
<keyword evidence="3 6" id="KW-0812">Transmembrane</keyword>
<keyword evidence="4 6" id="KW-1133">Transmembrane helix</keyword>
<dbReference type="PANTHER" id="PTHR48022:SF2">
    <property type="entry name" value="PLASTIDIC GLUCOSE TRANSPORTER 4"/>
    <property type="match status" value="1"/>
</dbReference>
<dbReference type="SUPFAM" id="SSF103473">
    <property type="entry name" value="MFS general substrate transporter"/>
    <property type="match status" value="1"/>
</dbReference>
<evidence type="ECO:0000313" key="9">
    <source>
        <dbReference type="RefSeq" id="XP_026497642.2"/>
    </source>
</evidence>
<feature type="transmembrane region" description="Helical" evidence="6">
    <location>
        <begin position="346"/>
        <end position="366"/>
    </location>
</feature>
<dbReference type="GeneID" id="113401802"/>
<feature type="domain" description="Major facilitator superfamily (MFS) profile" evidence="7">
    <location>
        <begin position="9"/>
        <end position="436"/>
    </location>
</feature>
<dbReference type="Pfam" id="PF00083">
    <property type="entry name" value="Sugar_tr"/>
    <property type="match status" value="1"/>
</dbReference>
<keyword evidence="5 6" id="KW-0472">Membrane</keyword>
<dbReference type="PANTHER" id="PTHR48022">
    <property type="entry name" value="PLASTIDIC GLUCOSE TRANSPORTER 4"/>
    <property type="match status" value="1"/>
</dbReference>
<evidence type="ECO:0000256" key="1">
    <source>
        <dbReference type="ARBA" id="ARBA00004141"/>
    </source>
</evidence>
<dbReference type="OrthoDB" id="5296287at2759"/>
<sequence>MFTITKNVRISEGDKGSVFKGYALSVIVGLSFFTHGVESNNLTISAHAGHFTTPDKVPWTTTALILASIFSALIQTYCIDKWGRKFGIYVVILLQGASCIPLLLEPSEIGSIVLHVLSGMSTAGLFICIPIYIREISATTGRGTAIALVTAMTAAGYLIRFGLDGENVLYLIAAMVMVQFVSLFLVVESPSYLVKTGKIEAAIANMAKLKCLSVDDTYILNEIKLLKEESVRGKPNEQLRLLDIWTNRIWRDEMKIGLVLYTITILSGCIIFLDQEKTLVQLKTSADPERILVPICLFAGTLFCVVSVRLFERKYLLTFAYSVMVLSMGTLGVFTQADLTVTSLRWLPVAALGVLVFGYGLAWGLPTIIMVEMLNLQIRSTVLGIVYTYSQIIRLVHVLTFEYLESNIGIYTLFYMFACVNIFGAIYTISSVPNINGKSVRQIEKQMKRIPLFNL</sequence>
<dbReference type="GO" id="GO:0016020">
    <property type="term" value="C:membrane"/>
    <property type="evidence" value="ECO:0007669"/>
    <property type="project" value="UniProtKB-SubCell"/>
</dbReference>
<dbReference type="InterPro" id="IPR050360">
    <property type="entry name" value="MFS_Sugar_Transporters"/>
</dbReference>
<dbReference type="Proteomes" id="UP001652626">
    <property type="component" value="Chromosome 25"/>
</dbReference>
<proteinExistence type="inferred from homology"/>
<dbReference type="RefSeq" id="XP_026497642.2">
    <property type="nucleotide sequence ID" value="XM_026641857.2"/>
</dbReference>
<dbReference type="InterPro" id="IPR020846">
    <property type="entry name" value="MFS_dom"/>
</dbReference>
<name>A0A8B8IMH4_VANTA</name>
<feature type="transmembrane region" description="Helical" evidence="6">
    <location>
        <begin position="408"/>
        <end position="429"/>
    </location>
</feature>
<feature type="transmembrane region" description="Helical" evidence="6">
    <location>
        <begin position="57"/>
        <end position="74"/>
    </location>
</feature>
<dbReference type="InterPro" id="IPR036259">
    <property type="entry name" value="MFS_trans_sf"/>
</dbReference>
<evidence type="ECO:0000256" key="5">
    <source>
        <dbReference type="ARBA" id="ARBA00023136"/>
    </source>
</evidence>
<feature type="transmembrane region" description="Helical" evidence="6">
    <location>
        <begin position="258"/>
        <end position="275"/>
    </location>
</feature>
<evidence type="ECO:0000256" key="4">
    <source>
        <dbReference type="ARBA" id="ARBA00022989"/>
    </source>
</evidence>
<feature type="transmembrane region" description="Helical" evidence="6">
    <location>
        <begin position="315"/>
        <end position="334"/>
    </location>
</feature>
<dbReference type="InterPro" id="IPR005828">
    <property type="entry name" value="MFS_sugar_transport-like"/>
</dbReference>
<protein>
    <submittedName>
        <fullName evidence="9">Uncharacterized protein LOC113401802</fullName>
    </submittedName>
</protein>
<dbReference type="AlphaFoldDB" id="A0A8B8IMH4"/>
<evidence type="ECO:0000256" key="2">
    <source>
        <dbReference type="ARBA" id="ARBA00010992"/>
    </source>
</evidence>
<accession>A0A8B8IMH4</accession>
<feature type="transmembrane region" description="Helical" evidence="6">
    <location>
        <begin position="110"/>
        <end position="133"/>
    </location>
</feature>
<dbReference type="OMA" id="THGVEND"/>